<evidence type="ECO:0000313" key="2">
    <source>
        <dbReference type="EMBL" id="KAK4009288.1"/>
    </source>
</evidence>
<evidence type="ECO:0000259" key="1">
    <source>
        <dbReference type="Pfam" id="PF13837"/>
    </source>
</evidence>
<dbReference type="Gene3D" id="1.10.10.60">
    <property type="entry name" value="Homeodomain-like"/>
    <property type="match status" value="1"/>
</dbReference>
<comment type="caution">
    <text evidence="2">The sequence shown here is derived from an EMBL/GenBank/DDBJ whole genome shotgun (WGS) entry which is preliminary data.</text>
</comment>
<dbReference type="Pfam" id="PF13837">
    <property type="entry name" value="Myb_DNA-bind_4"/>
    <property type="match status" value="1"/>
</dbReference>
<reference evidence="2 3" key="1">
    <citation type="journal article" date="2023" name="Nucleic Acids Res.">
        <title>The hologenome of Daphnia magna reveals possible DNA methylation and microbiome-mediated evolution of the host genome.</title>
        <authorList>
            <person name="Chaturvedi A."/>
            <person name="Li X."/>
            <person name="Dhandapani V."/>
            <person name="Marshall H."/>
            <person name="Kissane S."/>
            <person name="Cuenca-Cambronero M."/>
            <person name="Asole G."/>
            <person name="Calvet F."/>
            <person name="Ruiz-Romero M."/>
            <person name="Marangio P."/>
            <person name="Guigo R."/>
            <person name="Rago D."/>
            <person name="Mirbahai L."/>
            <person name="Eastwood N."/>
            <person name="Colbourne J.K."/>
            <person name="Zhou J."/>
            <person name="Mallon E."/>
            <person name="Orsini L."/>
        </authorList>
    </citation>
    <scope>NUCLEOTIDE SEQUENCE [LARGE SCALE GENOMIC DNA]</scope>
    <source>
        <strain evidence="2">LRV0_1</strain>
    </source>
</reference>
<sequence>MENIIVESDSETKKECWNGLLKKNWETLNDSKTSKRQIWHEICSNLEEAGFCIRGVDKIQTCKNKWENLRKDYRNYISKFQQTGSGANDTQKKPKFFDSIEAVIGSSNHSFRPPYVSDSLYHNPHKFKVGEDREGEIKKTANDSNNSSLCGVGLCVLLKKILKGDEARINREK</sequence>
<name>A0ABQ9Z8W5_9CRUS</name>
<gene>
    <name evidence="2" type="ORF">OUZ56_018404</name>
</gene>
<proteinExistence type="predicted"/>
<keyword evidence="3" id="KW-1185">Reference proteome</keyword>
<dbReference type="EMBL" id="JAOYFB010000003">
    <property type="protein sequence ID" value="KAK4009288.1"/>
    <property type="molecule type" value="Genomic_DNA"/>
</dbReference>
<accession>A0ABQ9Z8W5</accession>
<dbReference type="Proteomes" id="UP001234178">
    <property type="component" value="Unassembled WGS sequence"/>
</dbReference>
<dbReference type="InterPro" id="IPR044822">
    <property type="entry name" value="Myb_DNA-bind_4"/>
</dbReference>
<protein>
    <recommendedName>
        <fullName evidence="1">Myb/SANT-like DNA-binding domain-containing protein</fullName>
    </recommendedName>
</protein>
<evidence type="ECO:0000313" key="3">
    <source>
        <dbReference type="Proteomes" id="UP001234178"/>
    </source>
</evidence>
<feature type="domain" description="Myb/SANT-like DNA-binding" evidence="1">
    <location>
        <begin position="27"/>
        <end position="102"/>
    </location>
</feature>
<organism evidence="2 3">
    <name type="scientific">Daphnia magna</name>
    <dbReference type="NCBI Taxonomy" id="35525"/>
    <lineage>
        <taxon>Eukaryota</taxon>
        <taxon>Metazoa</taxon>
        <taxon>Ecdysozoa</taxon>
        <taxon>Arthropoda</taxon>
        <taxon>Crustacea</taxon>
        <taxon>Branchiopoda</taxon>
        <taxon>Diplostraca</taxon>
        <taxon>Cladocera</taxon>
        <taxon>Anomopoda</taxon>
        <taxon>Daphniidae</taxon>
        <taxon>Daphnia</taxon>
    </lineage>
</organism>